<name>A0A2M8LEJ8_9BACT</name>
<keyword evidence="2" id="KW-1133">Transmembrane helix</keyword>
<proteinExistence type="predicted"/>
<feature type="domain" description="DUF5667" evidence="3">
    <location>
        <begin position="97"/>
        <end position="190"/>
    </location>
</feature>
<gene>
    <name evidence="4" type="ORF">COV04_02895</name>
</gene>
<feature type="transmembrane region" description="Helical" evidence="2">
    <location>
        <begin position="74"/>
        <end position="92"/>
    </location>
</feature>
<sequence>MKNHQLTKNLTALKAELRPDAEWLRATRAGLLGRIAEDAASETSLSIVERVRVALWNVEETFTGIFSVAARRTAAAALLAVVFIVGTGAYVVTAVNGSVPGEPLYQVKLAVESAELAVARTPQQRVRLEVEFASRRLIEASILTSQKGGNVPQVAELVGQFQNKLAQATAKASEVSDSQPNQGVEIARILDARLDDYVHALETTKSVGGAAVSGSVGKAIEAVNRAETETLKVIAEKNPNDSSVGDKLDQKIKTTEDNLNLLGGAKGNVEAKAGLAEAKEKVISGDYLAAIALIKKVEDIVYKLDVPADQPADSTGNTDATSQPKDSTTSTDSSSKGEVLGTSDSKTGDKPADTSGTTTSTGGTKVDANGGNTSTTDQQQADGSTKVSIPLDSNSAAPDGQSTPTN</sequence>
<dbReference type="Pfam" id="PF18915">
    <property type="entry name" value="DUF5667"/>
    <property type="match status" value="1"/>
</dbReference>
<comment type="caution">
    <text evidence="4">The sequence shown here is derived from an EMBL/GenBank/DDBJ whole genome shotgun (WGS) entry which is preliminary data.</text>
</comment>
<feature type="compositionally biased region" description="Low complexity" evidence="1">
    <location>
        <begin position="354"/>
        <end position="364"/>
    </location>
</feature>
<dbReference type="EMBL" id="PFET01000009">
    <property type="protein sequence ID" value="PJE75867.1"/>
    <property type="molecule type" value="Genomic_DNA"/>
</dbReference>
<dbReference type="Proteomes" id="UP000231152">
    <property type="component" value="Unassembled WGS sequence"/>
</dbReference>
<feature type="compositionally biased region" description="Polar residues" evidence="1">
    <location>
        <begin position="312"/>
        <end position="325"/>
    </location>
</feature>
<dbReference type="AlphaFoldDB" id="A0A2M8LEJ8"/>
<keyword evidence="2" id="KW-0472">Membrane</keyword>
<evidence type="ECO:0000313" key="4">
    <source>
        <dbReference type="EMBL" id="PJE75867.1"/>
    </source>
</evidence>
<keyword evidence="2" id="KW-0812">Transmembrane</keyword>
<evidence type="ECO:0000256" key="2">
    <source>
        <dbReference type="SAM" id="Phobius"/>
    </source>
</evidence>
<evidence type="ECO:0000259" key="3">
    <source>
        <dbReference type="Pfam" id="PF18915"/>
    </source>
</evidence>
<feature type="compositionally biased region" description="Polar residues" evidence="1">
    <location>
        <begin position="370"/>
        <end position="406"/>
    </location>
</feature>
<accession>A0A2M8LEJ8</accession>
<dbReference type="InterPro" id="IPR043725">
    <property type="entry name" value="DUF5667"/>
</dbReference>
<feature type="region of interest" description="Disordered" evidence="1">
    <location>
        <begin position="308"/>
        <end position="406"/>
    </location>
</feature>
<reference evidence="4 5" key="1">
    <citation type="submission" date="2017-09" db="EMBL/GenBank/DDBJ databases">
        <title>Depth-based differentiation of microbial function through sediment-hosted aquifers and enrichment of novel symbionts in the deep terrestrial subsurface.</title>
        <authorList>
            <person name="Probst A.J."/>
            <person name="Ladd B."/>
            <person name="Jarett J.K."/>
            <person name="Geller-Mcgrath D.E."/>
            <person name="Sieber C.M."/>
            <person name="Emerson J.B."/>
            <person name="Anantharaman K."/>
            <person name="Thomas B.C."/>
            <person name="Malmstrom R."/>
            <person name="Stieglmeier M."/>
            <person name="Klingl A."/>
            <person name="Woyke T."/>
            <person name="Ryan C.M."/>
            <person name="Banfield J.F."/>
        </authorList>
    </citation>
    <scope>NUCLEOTIDE SEQUENCE [LARGE SCALE GENOMIC DNA]</scope>
    <source>
        <strain evidence="4">CG10_big_fil_rev_8_21_14_0_10_48_11</strain>
    </source>
</reference>
<evidence type="ECO:0000256" key="1">
    <source>
        <dbReference type="SAM" id="MobiDB-lite"/>
    </source>
</evidence>
<organism evidence="4 5">
    <name type="scientific">Candidatus Uhrbacteria bacterium CG10_big_fil_rev_8_21_14_0_10_48_11</name>
    <dbReference type="NCBI Taxonomy" id="1975037"/>
    <lineage>
        <taxon>Bacteria</taxon>
        <taxon>Candidatus Uhriibacteriota</taxon>
    </lineage>
</organism>
<protein>
    <recommendedName>
        <fullName evidence="3">DUF5667 domain-containing protein</fullName>
    </recommendedName>
</protein>
<evidence type="ECO:0000313" key="5">
    <source>
        <dbReference type="Proteomes" id="UP000231152"/>
    </source>
</evidence>